<dbReference type="PANTHER" id="PTHR21661">
    <property type="entry name" value="EPOXIDE HYDROLASE 1-RELATED"/>
    <property type="match status" value="1"/>
</dbReference>
<dbReference type="InterPro" id="IPR016292">
    <property type="entry name" value="Epoxide_hydrolase"/>
</dbReference>
<dbReference type="EMBL" id="SODP01000001">
    <property type="protein sequence ID" value="TDW77871.1"/>
    <property type="molecule type" value="Genomic_DNA"/>
</dbReference>
<name>A0A4R8CP20_9ACTN</name>
<keyword evidence="7" id="KW-1185">Reference proteome</keyword>
<dbReference type="PIRSF" id="PIRSF001112">
    <property type="entry name" value="Epoxide_hydrolase"/>
    <property type="match status" value="1"/>
</dbReference>
<feature type="active site" description="Nucleophile" evidence="4">
    <location>
        <position position="171"/>
    </location>
</feature>
<comment type="caution">
    <text evidence="6">The sequence shown here is derived from an EMBL/GenBank/DDBJ whole genome shotgun (WGS) entry which is preliminary data.</text>
</comment>
<dbReference type="SUPFAM" id="SSF53474">
    <property type="entry name" value="alpha/beta-Hydrolases"/>
    <property type="match status" value="1"/>
</dbReference>
<evidence type="ECO:0000256" key="4">
    <source>
        <dbReference type="PIRSR" id="PIRSR001112-1"/>
    </source>
</evidence>
<keyword evidence="3" id="KW-0378">Hydrolase</keyword>
<dbReference type="GO" id="GO:0004301">
    <property type="term" value="F:epoxide hydrolase activity"/>
    <property type="evidence" value="ECO:0007669"/>
    <property type="project" value="TreeGrafter"/>
</dbReference>
<keyword evidence="2" id="KW-0058">Aromatic hydrocarbons catabolism</keyword>
<comment type="similarity">
    <text evidence="1">Belongs to the peptidase S33 family.</text>
</comment>
<evidence type="ECO:0000256" key="3">
    <source>
        <dbReference type="ARBA" id="ARBA00022801"/>
    </source>
</evidence>
<dbReference type="Proteomes" id="UP000295146">
    <property type="component" value="Unassembled WGS sequence"/>
</dbReference>
<accession>A0A4R8CP20</accession>
<dbReference type="Pfam" id="PF06441">
    <property type="entry name" value="EHN"/>
    <property type="match status" value="1"/>
</dbReference>
<dbReference type="GO" id="GO:0097176">
    <property type="term" value="P:epoxide metabolic process"/>
    <property type="evidence" value="ECO:0007669"/>
    <property type="project" value="TreeGrafter"/>
</dbReference>
<feature type="active site" description="Proton acceptor" evidence="4">
    <location>
        <position position="341"/>
    </location>
</feature>
<evidence type="ECO:0000256" key="2">
    <source>
        <dbReference type="ARBA" id="ARBA00022797"/>
    </source>
</evidence>
<dbReference type="InterPro" id="IPR010497">
    <property type="entry name" value="Epoxide_hydro_N"/>
</dbReference>
<dbReference type="OrthoDB" id="5171248at2"/>
<feature type="active site" description="Proton donor" evidence="4">
    <location>
        <position position="290"/>
    </location>
</feature>
<protein>
    <submittedName>
        <fullName evidence="6">Pimeloyl-ACP methyl ester carboxylesterase</fullName>
    </submittedName>
</protein>
<evidence type="ECO:0000313" key="6">
    <source>
        <dbReference type="EMBL" id="TDW77871.1"/>
    </source>
</evidence>
<evidence type="ECO:0000256" key="1">
    <source>
        <dbReference type="ARBA" id="ARBA00010088"/>
    </source>
</evidence>
<dbReference type="AlphaFoldDB" id="A0A4R8CP20"/>
<proteinExistence type="inferred from homology"/>
<reference evidence="6 7" key="1">
    <citation type="submission" date="2019-03" db="EMBL/GenBank/DDBJ databases">
        <title>Genomic Encyclopedia of Type Strains, Phase III (KMG-III): the genomes of soil and plant-associated and newly described type strains.</title>
        <authorList>
            <person name="Whitman W."/>
        </authorList>
    </citation>
    <scope>NUCLEOTIDE SEQUENCE [LARGE SCALE GENOMIC DNA]</scope>
    <source>
        <strain evidence="6 7">VKM Ac-2573</strain>
    </source>
</reference>
<dbReference type="InterPro" id="IPR029058">
    <property type="entry name" value="AB_hydrolase_fold"/>
</dbReference>
<evidence type="ECO:0000259" key="5">
    <source>
        <dbReference type="Pfam" id="PF06441"/>
    </source>
</evidence>
<organism evidence="6 7">
    <name type="scientific">Kribbella pratensis</name>
    <dbReference type="NCBI Taxonomy" id="2512112"/>
    <lineage>
        <taxon>Bacteria</taxon>
        <taxon>Bacillati</taxon>
        <taxon>Actinomycetota</taxon>
        <taxon>Actinomycetes</taxon>
        <taxon>Propionibacteriales</taxon>
        <taxon>Kribbellaceae</taxon>
        <taxon>Kribbella</taxon>
    </lineage>
</organism>
<dbReference type="RefSeq" id="WP_134103169.1">
    <property type="nucleotide sequence ID" value="NZ_SODP01000001.1"/>
</dbReference>
<evidence type="ECO:0000313" key="7">
    <source>
        <dbReference type="Proteomes" id="UP000295146"/>
    </source>
</evidence>
<gene>
    <name evidence="6" type="ORF">EV653_3047</name>
</gene>
<sequence>MTSGEEIRPFRIDVPQADLDALQDRLSRARFIEDLPDAGWDYGVPATEVRRLATYWGTRYDWRRIEARLNAYPQFVTTIDRQNVHFLQVKSVRSDALPLILTHGWPGSIVEFLPMIETLRERYHLVIPSLPGFGLSGPTRERGWGPQRIAVAWAELMRRLGYGKYGAVGNDWGTFVSLDLGRIAPQAVVGVHVTQIFSGPSSDPADLEGLTEAEQAALAGAAWFEANVGGYSVLQGQQPQTLAHALNDSPVGFLGWVCQLYRGQVDADFILDNLMLYWLTGTVASGMRIYYEYEHGPSAAGPSTVPLGLAQFANDTSPIRRFVERDHHNLVSWNVYDTGGHWAGHQEPELLAADIQQFFESFTS</sequence>
<feature type="domain" description="Epoxide hydrolase N-terminal" evidence="5">
    <location>
        <begin position="7"/>
        <end position="112"/>
    </location>
</feature>
<dbReference type="Gene3D" id="3.40.50.1820">
    <property type="entry name" value="alpha/beta hydrolase"/>
    <property type="match status" value="1"/>
</dbReference>
<dbReference type="PANTHER" id="PTHR21661:SF35">
    <property type="entry name" value="EPOXIDE HYDROLASE"/>
    <property type="match status" value="1"/>
</dbReference>